<evidence type="ECO:0000256" key="2">
    <source>
        <dbReference type="SAM" id="Phobius"/>
    </source>
</evidence>
<keyword evidence="4" id="KW-1185">Reference proteome</keyword>
<feature type="compositionally biased region" description="Polar residues" evidence="1">
    <location>
        <begin position="105"/>
        <end position="151"/>
    </location>
</feature>
<feature type="transmembrane region" description="Helical" evidence="2">
    <location>
        <begin position="264"/>
        <end position="286"/>
    </location>
</feature>
<dbReference type="KEGG" id="mlr:MELLADRAFT_71040"/>
<dbReference type="PANTHER" id="PTHR34391">
    <property type="entry name" value="UPF0658 GOLGI APPARATUS MEMBRANE PROTEIN C1952.10C-RELATED"/>
    <property type="match status" value="1"/>
</dbReference>
<feature type="transmembrane region" description="Helical" evidence="2">
    <location>
        <begin position="341"/>
        <end position="364"/>
    </location>
</feature>
<dbReference type="PANTHER" id="PTHR34391:SF2">
    <property type="entry name" value="TRP C-TERMINAL DOMAIN-CONTAINING PROTEIN"/>
    <property type="match status" value="1"/>
</dbReference>
<organism evidence="4">
    <name type="scientific">Melampsora larici-populina (strain 98AG31 / pathotype 3-4-7)</name>
    <name type="common">Poplar leaf rust fungus</name>
    <dbReference type="NCBI Taxonomy" id="747676"/>
    <lineage>
        <taxon>Eukaryota</taxon>
        <taxon>Fungi</taxon>
        <taxon>Dikarya</taxon>
        <taxon>Basidiomycota</taxon>
        <taxon>Pucciniomycotina</taxon>
        <taxon>Pucciniomycetes</taxon>
        <taxon>Pucciniales</taxon>
        <taxon>Melampsoraceae</taxon>
        <taxon>Melampsora</taxon>
    </lineage>
</organism>
<evidence type="ECO:0000256" key="1">
    <source>
        <dbReference type="SAM" id="MobiDB-lite"/>
    </source>
</evidence>
<keyword evidence="2" id="KW-1133">Transmembrane helix</keyword>
<feature type="transmembrane region" description="Helical" evidence="2">
    <location>
        <begin position="158"/>
        <end position="180"/>
    </location>
</feature>
<dbReference type="RefSeq" id="XP_007406361.1">
    <property type="nucleotide sequence ID" value="XM_007406299.1"/>
</dbReference>
<protein>
    <submittedName>
        <fullName evidence="3">Uncharacterized protein</fullName>
    </submittedName>
</protein>
<feature type="transmembrane region" description="Helical" evidence="2">
    <location>
        <begin position="371"/>
        <end position="389"/>
    </location>
</feature>
<dbReference type="GO" id="GO:0005794">
    <property type="term" value="C:Golgi apparatus"/>
    <property type="evidence" value="ECO:0007669"/>
    <property type="project" value="TreeGrafter"/>
</dbReference>
<dbReference type="EMBL" id="GL883095">
    <property type="protein sequence ID" value="EGG10060.1"/>
    <property type="molecule type" value="Genomic_DNA"/>
</dbReference>
<dbReference type="HOGENOM" id="CLU_566292_0_0_1"/>
<dbReference type="InterPro" id="IPR040410">
    <property type="entry name" value="UPF0658_Golgi"/>
</dbReference>
<feature type="region of interest" description="Disordered" evidence="1">
    <location>
        <begin position="22"/>
        <end position="50"/>
    </location>
</feature>
<feature type="transmembrane region" description="Helical" evidence="2">
    <location>
        <begin position="312"/>
        <end position="335"/>
    </location>
</feature>
<feature type="transmembrane region" description="Helical" evidence="2">
    <location>
        <begin position="192"/>
        <end position="213"/>
    </location>
</feature>
<feature type="transmembrane region" description="Helical" evidence="2">
    <location>
        <begin position="225"/>
        <end position="244"/>
    </location>
</feature>
<dbReference type="GeneID" id="18931706"/>
<keyword evidence="2" id="KW-0472">Membrane</keyword>
<reference evidence="4" key="1">
    <citation type="journal article" date="2011" name="Proc. Natl. Acad. Sci. U.S.A.">
        <title>Obligate biotrophy features unraveled by the genomic analysis of rust fungi.</title>
        <authorList>
            <person name="Duplessis S."/>
            <person name="Cuomo C.A."/>
            <person name="Lin Y.-C."/>
            <person name="Aerts A."/>
            <person name="Tisserant E."/>
            <person name="Veneault-Fourrey C."/>
            <person name="Joly D.L."/>
            <person name="Hacquard S."/>
            <person name="Amselem J."/>
            <person name="Cantarel B.L."/>
            <person name="Chiu R."/>
            <person name="Coutinho P.M."/>
            <person name="Feau N."/>
            <person name="Field M."/>
            <person name="Frey P."/>
            <person name="Gelhaye E."/>
            <person name="Goldberg J."/>
            <person name="Grabherr M.G."/>
            <person name="Kodira C.D."/>
            <person name="Kohler A."/>
            <person name="Kuees U."/>
            <person name="Lindquist E.A."/>
            <person name="Lucas S.M."/>
            <person name="Mago R."/>
            <person name="Mauceli E."/>
            <person name="Morin E."/>
            <person name="Murat C."/>
            <person name="Pangilinan J.L."/>
            <person name="Park R."/>
            <person name="Pearson M."/>
            <person name="Quesneville H."/>
            <person name="Rouhier N."/>
            <person name="Sakthikumar S."/>
            <person name="Salamov A.A."/>
            <person name="Schmutz J."/>
            <person name="Selles B."/>
            <person name="Shapiro H."/>
            <person name="Tanguay P."/>
            <person name="Tuskan G.A."/>
            <person name="Henrissat B."/>
            <person name="Van de Peer Y."/>
            <person name="Rouze P."/>
            <person name="Ellis J.G."/>
            <person name="Dodds P.N."/>
            <person name="Schein J.E."/>
            <person name="Zhong S."/>
            <person name="Hamelin R.C."/>
            <person name="Grigoriev I.V."/>
            <person name="Szabo L.J."/>
            <person name="Martin F."/>
        </authorList>
    </citation>
    <scope>NUCLEOTIDE SEQUENCE [LARGE SCALE GENOMIC DNA]</scope>
    <source>
        <strain evidence="4">98AG31 / pathotype 3-4-7</strain>
    </source>
</reference>
<feature type="transmembrane region" description="Helical" evidence="2">
    <location>
        <begin position="409"/>
        <end position="429"/>
    </location>
</feature>
<dbReference type="OrthoDB" id="2448307at2759"/>
<gene>
    <name evidence="3" type="ORF">MELLADRAFT_71040</name>
</gene>
<evidence type="ECO:0000313" key="3">
    <source>
        <dbReference type="EMBL" id="EGG10060.1"/>
    </source>
</evidence>
<dbReference type="AlphaFoldDB" id="F4RBC4"/>
<dbReference type="VEuPathDB" id="FungiDB:MELLADRAFT_71040"/>
<accession>F4RBC4</accession>
<dbReference type="Proteomes" id="UP000001072">
    <property type="component" value="Unassembled WGS sequence"/>
</dbReference>
<name>F4RBC4_MELLP</name>
<keyword evidence="2" id="KW-0812">Transmembrane</keyword>
<proteinExistence type="predicted"/>
<feature type="compositionally biased region" description="Low complexity" evidence="1">
    <location>
        <begin position="30"/>
        <end position="49"/>
    </location>
</feature>
<evidence type="ECO:0000313" key="4">
    <source>
        <dbReference type="Proteomes" id="UP000001072"/>
    </source>
</evidence>
<feature type="region of interest" description="Disordered" evidence="1">
    <location>
        <begin position="91"/>
        <end position="151"/>
    </location>
</feature>
<sequence>MPSFSEEIAAQLTHHFDQQPLAADTQTVQSSSSLVAPLPSLKLPSLPLPNTYHNSNSFSKIGSGERPYSPFSSSASLYQKDIERGHDLENSLQPHSARSDFAEARQSNSSMRSSVDQTHGCSVSSPGSEFSHKSQNPLTNPKPRSNTRIQSKSKAPSAYSIGLIGVTFVQSLVVVAILAFACRTLQDSRSEISIVSAYLIIFIIAAALSFILVLDSIMSQDVIQLIALCAFNLFMTCYGAVLPVQLWKALQETNIPAMKKLQGWLQVVPCVMGASTLLMTILTISIHKEFGWDIYKQMGANMQLKRAGQYRAVFSILQKFNSFFFLGAMIQYAVLGQDVGWRAALTSITVMLVCTFIMVSAAIAISQEIRWPLWLSHLGSFCMLAYVSYLLAKVVPQPQFSAGHRTLRFFLIVSLLSLVCVMVVSEICAKTFGLGMRELGHRKWWRRNDNLKLEPFFFRNSFFHFNMMGLFKMDGLGVISCC</sequence>
<dbReference type="InParanoid" id="F4RBC4"/>